<sequence length="292" mass="31292">MAQARSARLDDRAVVEIKGEGAAGFLAGLATVELSHLADEAPRHGALLTPQGKILFEFGIHPSQGGILLDVAKELRDELVKRLMFYRLRLKLDIGPREDLAPFAVWGGDLEANDLPTDSRLAALGRRGVRKAAKSPEEVAPGSAPATTAEWHVHRIAHGVAECCRDYQPNEVFPHEANLDGLHSVDFDKGCYVGQEVVSRMHHRGTAKKRFLIVEGRGHLPPAGTEIRDGETLVGTMGSSAGPEGLALVRLDRAAEAAAAGRTLEAAGELLLPRLPDWAPFTLAAPPSEARA</sequence>
<reference evidence="3 4" key="1">
    <citation type="journal article" date="2014" name="Genome Announc.">
        <title>Draft Genome Sequence of Lutibaculum baratangense Strain AMV1T, Isolated from a Mud Volcano in Andamans, India.</title>
        <authorList>
            <person name="Singh A."/>
            <person name="Sreenivas A."/>
            <person name="Sathyanarayana Reddy G."/>
            <person name="Pinnaka A.K."/>
            <person name="Shivaji S."/>
        </authorList>
    </citation>
    <scope>NUCLEOTIDE SEQUENCE [LARGE SCALE GENOMIC DNA]</scope>
    <source>
        <strain evidence="3 4">AMV1</strain>
    </source>
</reference>
<feature type="domain" description="CAF17 C-terminal" evidence="2">
    <location>
        <begin position="208"/>
        <end position="281"/>
    </location>
</feature>
<evidence type="ECO:0000313" key="4">
    <source>
        <dbReference type="Proteomes" id="UP000017819"/>
    </source>
</evidence>
<dbReference type="EMBL" id="AWXZ01000029">
    <property type="protein sequence ID" value="ESR24762.1"/>
    <property type="molecule type" value="Genomic_DNA"/>
</dbReference>
<dbReference type="PANTHER" id="PTHR22602">
    <property type="entry name" value="TRANSFERASE CAF17, MITOCHONDRIAL-RELATED"/>
    <property type="match status" value="1"/>
</dbReference>
<dbReference type="GO" id="GO:0016226">
    <property type="term" value="P:iron-sulfur cluster assembly"/>
    <property type="evidence" value="ECO:0007669"/>
    <property type="project" value="TreeGrafter"/>
</dbReference>
<dbReference type="STRING" id="631454.N177_2085"/>
<dbReference type="InterPro" id="IPR057460">
    <property type="entry name" value="CAF17_C"/>
</dbReference>
<dbReference type="eggNOG" id="COG0354">
    <property type="taxonomic scope" value="Bacteria"/>
</dbReference>
<organism evidence="3 4">
    <name type="scientific">Lutibaculum baratangense AMV1</name>
    <dbReference type="NCBI Taxonomy" id="631454"/>
    <lineage>
        <taxon>Bacteria</taxon>
        <taxon>Pseudomonadati</taxon>
        <taxon>Pseudomonadota</taxon>
        <taxon>Alphaproteobacteria</taxon>
        <taxon>Hyphomicrobiales</taxon>
        <taxon>Tepidamorphaceae</taxon>
        <taxon>Lutibaculum</taxon>
    </lineage>
</organism>
<dbReference type="Pfam" id="PF25455">
    <property type="entry name" value="Beta-barrel_CAF17_C"/>
    <property type="match status" value="1"/>
</dbReference>
<dbReference type="InterPro" id="IPR045179">
    <property type="entry name" value="YgfZ/GcvT"/>
</dbReference>
<dbReference type="RefSeq" id="WP_023432215.1">
    <property type="nucleotide sequence ID" value="NZ_AWXZ01000029.1"/>
</dbReference>
<dbReference type="PATRIC" id="fig|631454.5.peg.2054"/>
<dbReference type="NCBIfam" id="TIGR03317">
    <property type="entry name" value="ygfZ_signature"/>
    <property type="match status" value="1"/>
</dbReference>
<dbReference type="AlphaFoldDB" id="V4QYC7"/>
<evidence type="ECO:0000313" key="3">
    <source>
        <dbReference type="EMBL" id="ESR24762.1"/>
    </source>
</evidence>
<dbReference type="Proteomes" id="UP000017819">
    <property type="component" value="Unassembled WGS sequence"/>
</dbReference>
<gene>
    <name evidence="3" type="ORF">N177_2085</name>
</gene>
<comment type="caution">
    <text evidence="3">The sequence shown here is derived from an EMBL/GenBank/DDBJ whole genome shotgun (WGS) entry which is preliminary data.</text>
</comment>
<dbReference type="SUPFAM" id="SSF103025">
    <property type="entry name" value="Folate-binding domain"/>
    <property type="match status" value="1"/>
</dbReference>
<keyword evidence="1" id="KW-0809">Transit peptide</keyword>
<dbReference type="InterPro" id="IPR017703">
    <property type="entry name" value="YgfZ/GCV_T_CS"/>
</dbReference>
<dbReference type="OrthoDB" id="9796287at2"/>
<evidence type="ECO:0000256" key="1">
    <source>
        <dbReference type="ARBA" id="ARBA00022946"/>
    </source>
</evidence>
<name>V4QYC7_9HYPH</name>
<proteinExistence type="predicted"/>
<evidence type="ECO:0000259" key="2">
    <source>
        <dbReference type="Pfam" id="PF25455"/>
    </source>
</evidence>
<dbReference type="PANTHER" id="PTHR22602:SF0">
    <property type="entry name" value="TRANSFERASE CAF17, MITOCHONDRIAL-RELATED"/>
    <property type="match status" value="1"/>
</dbReference>
<dbReference type="InterPro" id="IPR027266">
    <property type="entry name" value="TrmE/GcvT-like"/>
</dbReference>
<protein>
    <submittedName>
        <fullName evidence="3">Folate-dependent protein for Fe/S cluster synthesis/repair in oxidative stress</fullName>
    </submittedName>
</protein>
<keyword evidence="4" id="KW-1185">Reference proteome</keyword>
<accession>V4QYC7</accession>
<dbReference type="Gene3D" id="3.30.1360.120">
    <property type="entry name" value="Probable tRNA modification gtpase trme, domain 1"/>
    <property type="match status" value="2"/>
</dbReference>